<evidence type="ECO:0000313" key="1">
    <source>
        <dbReference type="EMBL" id="SHG30748.1"/>
    </source>
</evidence>
<evidence type="ECO:0000313" key="2">
    <source>
        <dbReference type="Proteomes" id="UP000183945"/>
    </source>
</evidence>
<gene>
    <name evidence="1" type="ORF">SAMN05444483_10896</name>
</gene>
<reference evidence="2" key="1">
    <citation type="submission" date="2016-11" db="EMBL/GenBank/DDBJ databases">
        <authorList>
            <person name="Varghese N."/>
            <person name="Submissions S."/>
        </authorList>
    </citation>
    <scope>NUCLEOTIDE SEQUENCE [LARGE SCALE GENOMIC DNA]</scope>
    <source>
        <strain evidence="2">DSM 24579</strain>
    </source>
</reference>
<protein>
    <submittedName>
        <fullName evidence="1">Uncharacterized protein</fullName>
    </submittedName>
</protein>
<proteinExistence type="predicted"/>
<organism evidence="1 2">
    <name type="scientific">Salegentibacter echinorum</name>
    <dbReference type="NCBI Taxonomy" id="1073325"/>
    <lineage>
        <taxon>Bacteria</taxon>
        <taxon>Pseudomonadati</taxon>
        <taxon>Bacteroidota</taxon>
        <taxon>Flavobacteriia</taxon>
        <taxon>Flavobacteriales</taxon>
        <taxon>Flavobacteriaceae</taxon>
        <taxon>Salegentibacter</taxon>
    </lineage>
</organism>
<dbReference type="EMBL" id="FQVT01000008">
    <property type="protein sequence ID" value="SHG30748.1"/>
    <property type="molecule type" value="Genomic_DNA"/>
</dbReference>
<dbReference type="AlphaFoldDB" id="A0A1M5IQY7"/>
<dbReference type="Proteomes" id="UP000183945">
    <property type="component" value="Unassembled WGS sequence"/>
</dbReference>
<name>A0A1M5IQY7_SALEC</name>
<accession>A0A1M5IQY7</accession>
<sequence length="192" mass="22751">MLLLMELNFQLMENSRELKTLTYKVFKEVHNLNSSKEIKFEEVKSKIEIISANICKAESKAQDGLTDIKLQENIMRNLIFDYCVAKNYVVDEFPFKQLKKSANQKPGYDKDYFPLKHTEYYLDKLTLEKKDVFELRKIALQKLYPNCSPEKIYDHARVCIQLADKEKFNFDLIQPETEGETLYMDTKRPRLS</sequence>
<keyword evidence="2" id="KW-1185">Reference proteome</keyword>